<evidence type="ECO:0000313" key="2">
    <source>
        <dbReference type="Proteomes" id="UP000886748"/>
    </source>
</evidence>
<evidence type="ECO:0000313" key="1">
    <source>
        <dbReference type="EMBL" id="HIU92280.1"/>
    </source>
</evidence>
<accession>A0A9D1MZG3</accession>
<name>A0A9D1MZG3_9CLOT</name>
<dbReference type="Proteomes" id="UP000886748">
    <property type="component" value="Unassembled WGS sequence"/>
</dbReference>
<sequence length="81" mass="9544">MFDVPKAVESVSNAIKGIFDYASTSKEHQSETQIIKDKKRLKKATDIAEDAFKLMFKNFEKLSEFDQKRLNNLYDKFQEYN</sequence>
<protein>
    <submittedName>
        <fullName evidence="1">Uncharacterized protein</fullName>
    </submittedName>
</protein>
<reference evidence="1" key="1">
    <citation type="submission" date="2020-10" db="EMBL/GenBank/DDBJ databases">
        <authorList>
            <person name="Gilroy R."/>
        </authorList>
    </citation>
    <scope>NUCLEOTIDE SEQUENCE</scope>
    <source>
        <strain evidence="1">CHK154-7741</strain>
    </source>
</reference>
<dbReference type="AlphaFoldDB" id="A0A9D1MZG3"/>
<proteinExistence type="predicted"/>
<reference evidence="1" key="2">
    <citation type="journal article" date="2021" name="PeerJ">
        <title>Extensive microbial diversity within the chicken gut microbiome revealed by metagenomics and culture.</title>
        <authorList>
            <person name="Gilroy R."/>
            <person name="Ravi A."/>
            <person name="Getino M."/>
            <person name="Pursley I."/>
            <person name="Horton D.L."/>
            <person name="Alikhan N.F."/>
            <person name="Baker D."/>
            <person name="Gharbi K."/>
            <person name="Hall N."/>
            <person name="Watson M."/>
            <person name="Adriaenssens E.M."/>
            <person name="Foster-Nyarko E."/>
            <person name="Jarju S."/>
            <person name="Secka A."/>
            <person name="Antonio M."/>
            <person name="Oren A."/>
            <person name="Chaudhuri R.R."/>
            <person name="La Ragione R."/>
            <person name="Hildebrand F."/>
            <person name="Pallen M.J."/>
        </authorList>
    </citation>
    <scope>NUCLEOTIDE SEQUENCE</scope>
    <source>
        <strain evidence="1">CHK154-7741</strain>
    </source>
</reference>
<organism evidence="1 2">
    <name type="scientific">Candidatus Limenecus avicola</name>
    <dbReference type="NCBI Taxonomy" id="2840847"/>
    <lineage>
        <taxon>Bacteria</taxon>
        <taxon>Bacillati</taxon>
        <taxon>Bacillota</taxon>
        <taxon>Clostridia</taxon>
        <taxon>Eubacteriales</taxon>
        <taxon>Clostridiaceae</taxon>
        <taxon>Clostridiaceae incertae sedis</taxon>
        <taxon>Candidatus Limenecus</taxon>
    </lineage>
</organism>
<comment type="caution">
    <text evidence="1">The sequence shown here is derived from an EMBL/GenBank/DDBJ whole genome shotgun (WGS) entry which is preliminary data.</text>
</comment>
<dbReference type="EMBL" id="DVOD01000029">
    <property type="protein sequence ID" value="HIU92280.1"/>
    <property type="molecule type" value="Genomic_DNA"/>
</dbReference>
<gene>
    <name evidence="1" type="ORF">IAD26_03995</name>
</gene>